<evidence type="ECO:0000313" key="2">
    <source>
        <dbReference type="Proteomes" id="UP000199691"/>
    </source>
</evidence>
<evidence type="ECO:0000313" key="1">
    <source>
        <dbReference type="EMBL" id="SDP98477.1"/>
    </source>
</evidence>
<accession>A0A1H0X6A2</accession>
<name>A0A1H0X6A2_9PSEU</name>
<dbReference type="Proteomes" id="UP000199691">
    <property type="component" value="Unassembled WGS sequence"/>
</dbReference>
<proteinExistence type="predicted"/>
<sequence length="79" mass="8721">MRAEILGKDPESTEGASPTLFATDRTDRVTYIAQGWKVTDPQVLSDVGPVPDHETLVEIPEEVLKMYALRYGQEKGADS</sequence>
<organism evidence="1 2">
    <name type="scientific">Lentzea jiangxiensis</name>
    <dbReference type="NCBI Taxonomy" id="641025"/>
    <lineage>
        <taxon>Bacteria</taxon>
        <taxon>Bacillati</taxon>
        <taxon>Actinomycetota</taxon>
        <taxon>Actinomycetes</taxon>
        <taxon>Pseudonocardiales</taxon>
        <taxon>Pseudonocardiaceae</taxon>
        <taxon>Lentzea</taxon>
    </lineage>
</organism>
<dbReference type="OrthoDB" id="3577809at2"/>
<dbReference type="EMBL" id="FNIX01000040">
    <property type="protein sequence ID" value="SDP98477.1"/>
    <property type="molecule type" value="Genomic_DNA"/>
</dbReference>
<dbReference type="STRING" id="641025.SAMN05421507_1407"/>
<gene>
    <name evidence="1" type="ORF">SAMN05421507_1407</name>
</gene>
<keyword evidence="2" id="KW-1185">Reference proteome</keyword>
<dbReference type="AlphaFoldDB" id="A0A1H0X6A2"/>
<protein>
    <submittedName>
        <fullName evidence="1">Uncharacterized protein</fullName>
    </submittedName>
</protein>
<reference evidence="2" key="1">
    <citation type="submission" date="2016-10" db="EMBL/GenBank/DDBJ databases">
        <authorList>
            <person name="Varghese N."/>
            <person name="Submissions S."/>
        </authorList>
    </citation>
    <scope>NUCLEOTIDE SEQUENCE [LARGE SCALE GENOMIC DNA]</scope>
    <source>
        <strain evidence="2">CGMCC 4.6609</strain>
    </source>
</reference>